<dbReference type="InterPro" id="IPR029063">
    <property type="entry name" value="SAM-dependent_MTases_sf"/>
</dbReference>
<dbReference type="InterPro" id="IPR006342">
    <property type="entry name" value="FkbM_mtfrase"/>
</dbReference>
<evidence type="ECO:0000313" key="2">
    <source>
        <dbReference type="EMBL" id="NUZ05153.1"/>
    </source>
</evidence>
<dbReference type="PANTHER" id="PTHR34203:SF15">
    <property type="entry name" value="SLL1173 PROTEIN"/>
    <property type="match status" value="1"/>
</dbReference>
<keyword evidence="3" id="KW-1185">Reference proteome</keyword>
<reference evidence="2 3" key="1">
    <citation type="submission" date="2020-06" db="EMBL/GenBank/DDBJ databases">
        <title>Schlegella sp. ID0723 isolated from air conditioner.</title>
        <authorList>
            <person name="Kim D.Y."/>
            <person name="Kim D.-U."/>
        </authorList>
    </citation>
    <scope>NUCLEOTIDE SEQUENCE [LARGE SCALE GENOMIC DNA]</scope>
    <source>
        <strain evidence="2 3">ID0723</strain>
    </source>
</reference>
<keyword evidence="2" id="KW-0808">Transferase</keyword>
<sequence>MQTSASTLAQPAPKLPLLARALRWYLRSDVKGQTRIAPKLTNLAARYRSDLQIVPIQIEDWAPVYMDLRQPNSVQWLKGSPWDSSPREVEEQAVMRRFVKPGDVVFDIGANIGLHTALLSKLVGATGKVYAFEPNSEIGPLLARTIAGMPNATLIPVALSDRTAKSVLYVPGLSEVGSLADWTAGEYGDTHLVRCKERTLDSMIESGVLPKPRFIKCDVEGGELKVFQGARNCLDAADAPVVLFEANVYTSRGFGLNVSAAKRFLQSLKRAAFEFYSVGGGGELSPATALHPVHSNVLAVPEVRRH</sequence>
<keyword evidence="2" id="KW-0489">Methyltransferase</keyword>
<dbReference type="RefSeq" id="WP_176066781.1">
    <property type="nucleotide sequence ID" value="NZ_JABWMJ010000002.1"/>
</dbReference>
<feature type="domain" description="Methyltransferase FkbM" evidence="1">
    <location>
        <begin position="107"/>
        <end position="273"/>
    </location>
</feature>
<name>A0A7Y6NL05_9BURK</name>
<dbReference type="EMBL" id="JABWMJ010000002">
    <property type="protein sequence ID" value="NUZ05153.1"/>
    <property type="molecule type" value="Genomic_DNA"/>
</dbReference>
<dbReference type="Pfam" id="PF05050">
    <property type="entry name" value="Methyltransf_21"/>
    <property type="match status" value="1"/>
</dbReference>
<dbReference type="GO" id="GO:0032259">
    <property type="term" value="P:methylation"/>
    <property type="evidence" value="ECO:0007669"/>
    <property type="project" value="UniProtKB-KW"/>
</dbReference>
<gene>
    <name evidence="2" type="ORF">HQN59_05185</name>
</gene>
<comment type="caution">
    <text evidence="2">The sequence shown here is derived from an EMBL/GenBank/DDBJ whole genome shotgun (WGS) entry which is preliminary data.</text>
</comment>
<dbReference type="InterPro" id="IPR052514">
    <property type="entry name" value="SAM-dependent_MTase"/>
</dbReference>
<accession>A0A7Y6NL05</accession>
<evidence type="ECO:0000259" key="1">
    <source>
        <dbReference type="Pfam" id="PF05050"/>
    </source>
</evidence>
<organism evidence="2 3">
    <name type="scientific">Piscinibacter koreensis</name>
    <dbReference type="NCBI Taxonomy" id="2742824"/>
    <lineage>
        <taxon>Bacteria</taxon>
        <taxon>Pseudomonadati</taxon>
        <taxon>Pseudomonadota</taxon>
        <taxon>Betaproteobacteria</taxon>
        <taxon>Burkholderiales</taxon>
        <taxon>Sphaerotilaceae</taxon>
        <taxon>Piscinibacter</taxon>
    </lineage>
</organism>
<dbReference type="GO" id="GO:0008168">
    <property type="term" value="F:methyltransferase activity"/>
    <property type="evidence" value="ECO:0007669"/>
    <property type="project" value="UniProtKB-KW"/>
</dbReference>
<dbReference type="Proteomes" id="UP000529637">
    <property type="component" value="Unassembled WGS sequence"/>
</dbReference>
<dbReference type="AlphaFoldDB" id="A0A7Y6NL05"/>
<dbReference type="SUPFAM" id="SSF53335">
    <property type="entry name" value="S-adenosyl-L-methionine-dependent methyltransferases"/>
    <property type="match status" value="1"/>
</dbReference>
<proteinExistence type="predicted"/>
<dbReference type="Gene3D" id="3.40.50.150">
    <property type="entry name" value="Vaccinia Virus protein VP39"/>
    <property type="match status" value="1"/>
</dbReference>
<evidence type="ECO:0000313" key="3">
    <source>
        <dbReference type="Proteomes" id="UP000529637"/>
    </source>
</evidence>
<dbReference type="PANTHER" id="PTHR34203">
    <property type="entry name" value="METHYLTRANSFERASE, FKBM FAMILY PROTEIN"/>
    <property type="match status" value="1"/>
</dbReference>
<protein>
    <submittedName>
        <fullName evidence="2">FkbM family methyltransferase</fullName>
    </submittedName>
</protein>
<dbReference type="NCBIfam" id="TIGR01444">
    <property type="entry name" value="fkbM_fam"/>
    <property type="match status" value="1"/>
</dbReference>